<evidence type="ECO:0000256" key="1">
    <source>
        <dbReference type="SAM" id="MobiDB-lite"/>
    </source>
</evidence>
<organism evidence="3 4">
    <name type="scientific">Brassica campestris</name>
    <name type="common">Field mustard</name>
    <dbReference type="NCBI Taxonomy" id="3711"/>
    <lineage>
        <taxon>Eukaryota</taxon>
        <taxon>Viridiplantae</taxon>
        <taxon>Streptophyta</taxon>
        <taxon>Embryophyta</taxon>
        <taxon>Tracheophyta</taxon>
        <taxon>Spermatophyta</taxon>
        <taxon>Magnoliopsida</taxon>
        <taxon>eudicotyledons</taxon>
        <taxon>Gunneridae</taxon>
        <taxon>Pentapetalae</taxon>
        <taxon>rosids</taxon>
        <taxon>malvids</taxon>
        <taxon>Brassicales</taxon>
        <taxon>Brassicaceae</taxon>
        <taxon>Brassiceae</taxon>
        <taxon>Brassica</taxon>
    </lineage>
</organism>
<evidence type="ECO:0000313" key="3">
    <source>
        <dbReference type="EMBL" id="RID75759.1"/>
    </source>
</evidence>
<dbReference type="PANTHER" id="PTHR31286:SF163">
    <property type="entry name" value="ZINC KNUCKLE CX2CX4HX4C DOMAIN-CONTAINING PROTEIN"/>
    <property type="match status" value="1"/>
</dbReference>
<dbReference type="InterPro" id="IPR025558">
    <property type="entry name" value="DUF4283"/>
</dbReference>
<gene>
    <name evidence="3" type="ORF">BRARA_B02787</name>
</gene>
<reference evidence="3 4" key="1">
    <citation type="submission" date="2018-06" db="EMBL/GenBank/DDBJ databases">
        <title>WGS assembly of Brassica rapa FPsc.</title>
        <authorList>
            <person name="Bowman J."/>
            <person name="Kohchi T."/>
            <person name="Yamato K."/>
            <person name="Jenkins J."/>
            <person name="Shu S."/>
            <person name="Ishizaki K."/>
            <person name="Yamaoka S."/>
            <person name="Nishihama R."/>
            <person name="Nakamura Y."/>
            <person name="Berger F."/>
            <person name="Adam C."/>
            <person name="Aki S."/>
            <person name="Althoff F."/>
            <person name="Araki T."/>
            <person name="Arteaga-Vazquez M."/>
            <person name="Balasubrmanian S."/>
            <person name="Bauer D."/>
            <person name="Boehm C."/>
            <person name="Briginshaw L."/>
            <person name="Caballero-Perez J."/>
            <person name="Catarino B."/>
            <person name="Chen F."/>
            <person name="Chiyoda S."/>
            <person name="Chovatia M."/>
            <person name="Davies K."/>
            <person name="Delmans M."/>
            <person name="Demura T."/>
            <person name="Dierschke T."/>
            <person name="Dolan L."/>
            <person name="Dorantes-Acosta A."/>
            <person name="Eklund D."/>
            <person name="Florent S."/>
            <person name="Flores-Sandoval E."/>
            <person name="Fujiyama A."/>
            <person name="Fukuzawa H."/>
            <person name="Galik B."/>
            <person name="Grimanelli D."/>
            <person name="Grimwood J."/>
            <person name="Grossniklaus U."/>
            <person name="Hamada T."/>
            <person name="Haseloff J."/>
            <person name="Hetherington A."/>
            <person name="Higo A."/>
            <person name="Hirakawa Y."/>
            <person name="Hundley H."/>
            <person name="Ikeda Y."/>
            <person name="Inoue K."/>
            <person name="Inoue S."/>
            <person name="Ishida S."/>
            <person name="Jia Q."/>
            <person name="Kakita M."/>
            <person name="Kanazawa T."/>
            <person name="Kawai Y."/>
            <person name="Kawashima T."/>
            <person name="Kennedy M."/>
            <person name="Kinose K."/>
            <person name="Kinoshita T."/>
            <person name="Kohara Y."/>
            <person name="Koide E."/>
            <person name="Komatsu K."/>
            <person name="Kopischke S."/>
            <person name="Kubo M."/>
            <person name="Kyozuka J."/>
            <person name="Lagercrantz U."/>
            <person name="Lin S."/>
            <person name="Lindquist E."/>
            <person name="Lipzen A."/>
            <person name="Lu C."/>
            <person name="Luna E."/>
            <person name="Martienssen R."/>
            <person name="Minamino N."/>
            <person name="Mizutani M."/>
            <person name="Mizutani M."/>
            <person name="Mochizuki N."/>
            <person name="Monte I."/>
            <person name="Mosher R."/>
            <person name="Nagasaki H."/>
            <person name="Nakagami H."/>
            <person name="Naramoto S."/>
            <person name="Nishitani K."/>
            <person name="Ohtani M."/>
            <person name="Okamoto T."/>
            <person name="Okumura M."/>
            <person name="Phillips J."/>
            <person name="Pollak B."/>
            <person name="Reinders A."/>
            <person name="Roevekamp M."/>
            <person name="Sano R."/>
            <person name="Sawa S."/>
            <person name="Schmid M."/>
            <person name="Shirakawa M."/>
            <person name="Solano R."/>
            <person name="Spunde A."/>
            <person name="Suetsugu N."/>
            <person name="Sugano S."/>
            <person name="Sugiyama A."/>
            <person name="Sun R."/>
            <person name="Suzuki Y."/>
            <person name="Takenaka M."/>
            <person name="Takezawa D."/>
            <person name="Tomogane H."/>
            <person name="Tsuzuki M."/>
            <person name="Ueda T."/>
            <person name="Umeda M."/>
            <person name="Ward J."/>
            <person name="Watanabe Y."/>
            <person name="Yazaki K."/>
            <person name="Yokoyama R."/>
            <person name="Yoshitake Y."/>
            <person name="Yotsui I."/>
            <person name="Zachgo S."/>
            <person name="Schmutz J."/>
        </authorList>
    </citation>
    <scope>NUCLEOTIDE SEQUENCE [LARGE SCALE GENOMIC DNA]</scope>
    <source>
        <strain evidence="4">cv. B-3</strain>
    </source>
</reference>
<feature type="domain" description="DUF4283" evidence="2">
    <location>
        <begin position="41"/>
        <end position="122"/>
    </location>
</feature>
<dbReference type="Proteomes" id="UP000264353">
    <property type="component" value="Chromosome A2"/>
</dbReference>
<dbReference type="InterPro" id="IPR040256">
    <property type="entry name" value="At4g02000-like"/>
</dbReference>
<dbReference type="Pfam" id="PF14111">
    <property type="entry name" value="DUF4283"/>
    <property type="match status" value="1"/>
</dbReference>
<dbReference type="AlphaFoldDB" id="A0A398AD81"/>
<evidence type="ECO:0000313" key="4">
    <source>
        <dbReference type="Proteomes" id="UP000264353"/>
    </source>
</evidence>
<name>A0A398AD81_BRACM</name>
<dbReference type="EMBL" id="CM010629">
    <property type="protein sequence ID" value="RID75759.1"/>
    <property type="molecule type" value="Genomic_DNA"/>
</dbReference>
<dbReference type="PANTHER" id="PTHR31286">
    <property type="entry name" value="GLYCINE-RICH CELL WALL STRUCTURAL PROTEIN 1.8-LIKE"/>
    <property type="match status" value="1"/>
</dbReference>
<evidence type="ECO:0000259" key="2">
    <source>
        <dbReference type="Pfam" id="PF14111"/>
    </source>
</evidence>
<proteinExistence type="predicted"/>
<sequence length="129" mass="14842">MDSRRYTAEEKGKGTTQARDEQVHKRIKAPVFDTSALIRENALTLIGRVLNAKEQPIGALISSLPRRWSLKGNVVGSDLGQSCFQFRFDLEEDLKGVLECRPYHYNHWMLVLQRWEPIISPTFPSQIPF</sequence>
<protein>
    <recommendedName>
        <fullName evidence="2">DUF4283 domain-containing protein</fullName>
    </recommendedName>
</protein>
<accession>A0A398AD81</accession>
<feature type="region of interest" description="Disordered" evidence="1">
    <location>
        <begin position="1"/>
        <end position="22"/>
    </location>
</feature>